<dbReference type="PANTHER" id="PTHR13138:SF3">
    <property type="entry name" value="CD2 ANTIGEN CYTOPLASMIC TAIL-BINDING PROTEIN 2"/>
    <property type="match status" value="1"/>
</dbReference>
<feature type="compositionally biased region" description="Basic residues" evidence="1">
    <location>
        <begin position="1"/>
        <end position="10"/>
    </location>
</feature>
<dbReference type="EMBL" id="JAACJO010000005">
    <property type="protein sequence ID" value="KAF5358028.1"/>
    <property type="molecule type" value="Genomic_DNA"/>
</dbReference>
<gene>
    <name evidence="3" type="ORF">D9756_001492</name>
</gene>
<evidence type="ECO:0000259" key="2">
    <source>
        <dbReference type="PROSITE" id="PS50829"/>
    </source>
</evidence>
<sequence length="425" mass="47262">MSKPQGKKRSLTSTDTSSRDASYPSTPSLPHHTAKKTRFVDPDEDPANFAEQVDEALEGPIRKRAVKTEGYESDSSDDGEGVVYSRRKAEDAVGGGDDLGGDDDDMFAAAEKSAPSGTGGTSLDGGGEKKKEEKFMRLGDIEGQEFGGGDEGAGSDSDEESEPEPEDEDDAERRKKAGMGFELSSFNMREEMEEGKFTADGMYVRTFDPHGQHDRWMEGLSEIEIKMARKRKKHQEKMQRQKQEEEERELRESGGKEAMEKQLLPYLKKGETVLEALQRFGALAKKKQAKNKKNTKHIAPNAMAVDASSSNATKPPPTDIELITHLASNLMSLGDTDVYSRTYEELVRDVRRSGLVEQDWEPPSADIKYEYKWDVPGANDSQTFGPFSEEEMQSWFKASYFGPGGEKVRVRPVGGDWVGWDDLLD</sequence>
<feature type="compositionally biased region" description="Acidic residues" evidence="1">
    <location>
        <begin position="42"/>
        <end position="57"/>
    </location>
</feature>
<dbReference type="Proteomes" id="UP000559027">
    <property type="component" value="Unassembled WGS sequence"/>
</dbReference>
<evidence type="ECO:0000313" key="4">
    <source>
        <dbReference type="Proteomes" id="UP000559027"/>
    </source>
</evidence>
<evidence type="ECO:0000256" key="1">
    <source>
        <dbReference type="SAM" id="MobiDB-lite"/>
    </source>
</evidence>
<dbReference type="Pfam" id="PF02213">
    <property type="entry name" value="GYF"/>
    <property type="match status" value="1"/>
</dbReference>
<feature type="compositionally biased region" description="Acidic residues" evidence="1">
    <location>
        <begin position="156"/>
        <end position="170"/>
    </location>
</feature>
<feature type="region of interest" description="Disordered" evidence="1">
    <location>
        <begin position="1"/>
        <end position="189"/>
    </location>
</feature>
<feature type="compositionally biased region" description="Basic and acidic residues" evidence="1">
    <location>
        <begin position="236"/>
        <end position="258"/>
    </location>
</feature>
<organism evidence="3 4">
    <name type="scientific">Leucocoprinus leucothites</name>
    <dbReference type="NCBI Taxonomy" id="201217"/>
    <lineage>
        <taxon>Eukaryota</taxon>
        <taxon>Fungi</taxon>
        <taxon>Dikarya</taxon>
        <taxon>Basidiomycota</taxon>
        <taxon>Agaricomycotina</taxon>
        <taxon>Agaricomycetes</taxon>
        <taxon>Agaricomycetidae</taxon>
        <taxon>Agaricales</taxon>
        <taxon>Agaricineae</taxon>
        <taxon>Agaricaceae</taxon>
        <taxon>Leucocoprinus</taxon>
    </lineage>
</organism>
<dbReference type="SUPFAM" id="SSF55277">
    <property type="entry name" value="GYF domain"/>
    <property type="match status" value="1"/>
</dbReference>
<protein>
    <recommendedName>
        <fullName evidence="2">GYF domain-containing protein</fullName>
    </recommendedName>
</protein>
<feature type="compositionally biased region" description="Low complexity" evidence="1">
    <location>
        <begin position="11"/>
        <end position="22"/>
    </location>
</feature>
<feature type="compositionally biased region" description="Basic and acidic residues" evidence="1">
    <location>
        <begin position="126"/>
        <end position="140"/>
    </location>
</feature>
<dbReference type="InterPro" id="IPR003169">
    <property type="entry name" value="GYF"/>
</dbReference>
<keyword evidence="4" id="KW-1185">Reference proteome</keyword>
<feature type="compositionally biased region" description="Acidic residues" evidence="1">
    <location>
        <begin position="71"/>
        <end position="80"/>
    </location>
</feature>
<accession>A0A8H5LI94</accession>
<name>A0A8H5LI94_9AGAR</name>
<feature type="region of interest" description="Disordered" evidence="1">
    <location>
        <begin position="229"/>
        <end position="258"/>
    </location>
</feature>
<dbReference type="InterPro" id="IPR039905">
    <property type="entry name" value="CD2BP2/Lin1"/>
</dbReference>
<dbReference type="GO" id="GO:0005682">
    <property type="term" value="C:U5 snRNP"/>
    <property type="evidence" value="ECO:0007669"/>
    <property type="project" value="InterPro"/>
</dbReference>
<comment type="caution">
    <text evidence="3">The sequence shown here is derived from an EMBL/GenBank/DDBJ whole genome shotgun (WGS) entry which is preliminary data.</text>
</comment>
<proteinExistence type="predicted"/>
<dbReference type="PANTHER" id="PTHR13138">
    <property type="entry name" value="PROTEIN LIN1"/>
    <property type="match status" value="1"/>
</dbReference>
<dbReference type="InterPro" id="IPR035445">
    <property type="entry name" value="GYF-like_dom_sf"/>
</dbReference>
<evidence type="ECO:0000313" key="3">
    <source>
        <dbReference type="EMBL" id="KAF5358028.1"/>
    </source>
</evidence>
<dbReference type="PROSITE" id="PS50829">
    <property type="entry name" value="GYF"/>
    <property type="match status" value="1"/>
</dbReference>
<reference evidence="3 4" key="1">
    <citation type="journal article" date="2020" name="ISME J.">
        <title>Uncovering the hidden diversity of litter-decomposition mechanisms in mushroom-forming fungi.</title>
        <authorList>
            <person name="Floudas D."/>
            <person name="Bentzer J."/>
            <person name="Ahren D."/>
            <person name="Johansson T."/>
            <person name="Persson P."/>
            <person name="Tunlid A."/>
        </authorList>
    </citation>
    <scope>NUCLEOTIDE SEQUENCE [LARGE SCALE GENOMIC DNA]</scope>
    <source>
        <strain evidence="3 4">CBS 146.42</strain>
    </source>
</reference>
<dbReference type="OrthoDB" id="331341at2759"/>
<feature type="domain" description="GYF" evidence="2">
    <location>
        <begin position="370"/>
        <end position="425"/>
    </location>
</feature>
<dbReference type="AlphaFoldDB" id="A0A8H5LI94"/>
<dbReference type="Gene3D" id="3.30.1490.40">
    <property type="match status" value="1"/>
</dbReference>